<dbReference type="InterPro" id="IPR036890">
    <property type="entry name" value="HATPase_C_sf"/>
</dbReference>
<evidence type="ECO:0000256" key="1">
    <source>
        <dbReference type="SAM" id="MobiDB-lite"/>
    </source>
</evidence>
<gene>
    <name evidence="2" type="ORF">EV382_0342</name>
</gene>
<dbReference type="SUPFAM" id="SSF55874">
    <property type="entry name" value="ATPase domain of HSP90 chaperone/DNA topoisomerase II/histidine kinase"/>
    <property type="match status" value="1"/>
</dbReference>
<organism evidence="2 3">
    <name type="scientific">Micromonospora violae</name>
    <dbReference type="NCBI Taxonomy" id="1278207"/>
    <lineage>
        <taxon>Bacteria</taxon>
        <taxon>Bacillati</taxon>
        <taxon>Actinomycetota</taxon>
        <taxon>Actinomycetes</taxon>
        <taxon>Micromonosporales</taxon>
        <taxon>Micromonosporaceae</taxon>
        <taxon>Micromonospora</taxon>
    </lineage>
</organism>
<dbReference type="EMBL" id="SHKK01000001">
    <property type="protein sequence ID" value="RZT77199.1"/>
    <property type="molecule type" value="Genomic_DNA"/>
</dbReference>
<proteinExistence type="predicted"/>
<sequence length="506" mass="55910">MPTWREEIPTTGSVSLPPDPHALDGLGRNHRIETALADLVDNAIDAAASEVVIRFVQRRGRLSSLYVADNGHGISSELIDSAMTVGGRRNYQNGSLGKFGLGMKAASFSQARGLTVLSRHAEGELNGRRWSLDDLSNFRCHIVPTDFVDGELAQDWGFRAAGGGGSTVIRWDDITGFTVTDDPDRVQTFLSVTISRILDHLGLVFHRFLTRGALRIALDVADADRAVIGAPFEVEPIDPFAYHHTGHPGYPKTLVAEHNGHRVAFNCHIWPGRSKSPNFRLHGGAVERQGLYFYRADRLLQAGGWDGLTAADARLQLARVAVDITDDATGLFSMNPEKSRVMVGADFAHLAEAARDGDGTRVASYLREAEAAYKQSRERRRDRRRMLPPGKGFDPLIRRAISDEVPFMPGEDPIDIRWRRFQSLDLFAVDRENRTLWLNDHYRPAATGNGRGGLNDAPLVKALLYLLLEDVFEGEYLGAKDKDNIAMWQEILTSAARSQHARGAAS</sequence>
<keyword evidence="2" id="KW-0418">Kinase</keyword>
<dbReference type="Pfam" id="PF13589">
    <property type="entry name" value="HATPase_c_3"/>
    <property type="match status" value="1"/>
</dbReference>
<comment type="caution">
    <text evidence="2">The sequence shown here is derived from an EMBL/GenBank/DDBJ whole genome shotgun (WGS) entry which is preliminary data.</text>
</comment>
<dbReference type="Gene3D" id="3.30.565.10">
    <property type="entry name" value="Histidine kinase-like ATPase, C-terminal domain"/>
    <property type="match status" value="1"/>
</dbReference>
<dbReference type="OrthoDB" id="3757919at2"/>
<keyword evidence="2" id="KW-0808">Transferase</keyword>
<protein>
    <submittedName>
        <fullName evidence="2">Histidine kinase/DNA gyrase B/HSP90-like ATPase</fullName>
    </submittedName>
</protein>
<dbReference type="GO" id="GO:0016301">
    <property type="term" value="F:kinase activity"/>
    <property type="evidence" value="ECO:0007669"/>
    <property type="project" value="UniProtKB-KW"/>
</dbReference>
<dbReference type="Proteomes" id="UP000293781">
    <property type="component" value="Unassembled WGS sequence"/>
</dbReference>
<name>A0A4Q7UCP4_9ACTN</name>
<evidence type="ECO:0000313" key="2">
    <source>
        <dbReference type="EMBL" id="RZT77199.1"/>
    </source>
</evidence>
<reference evidence="2 3" key="1">
    <citation type="submission" date="2019-02" db="EMBL/GenBank/DDBJ databases">
        <title>Sequencing the genomes of 1000 actinobacteria strains.</title>
        <authorList>
            <person name="Klenk H.-P."/>
        </authorList>
    </citation>
    <scope>NUCLEOTIDE SEQUENCE [LARGE SCALE GENOMIC DNA]</scope>
    <source>
        <strain evidence="2 3">DSM 45888</strain>
    </source>
</reference>
<keyword evidence="3" id="KW-1185">Reference proteome</keyword>
<evidence type="ECO:0000313" key="3">
    <source>
        <dbReference type="Proteomes" id="UP000293781"/>
    </source>
</evidence>
<feature type="region of interest" description="Disordered" evidence="1">
    <location>
        <begin position="1"/>
        <end position="20"/>
    </location>
</feature>
<dbReference type="AlphaFoldDB" id="A0A4Q7UCP4"/>
<accession>A0A4Q7UCP4</accession>